<evidence type="ECO:0000313" key="3">
    <source>
        <dbReference type="Proteomes" id="UP001152747"/>
    </source>
</evidence>
<proteinExistence type="predicted"/>
<dbReference type="Proteomes" id="UP001152747">
    <property type="component" value="Unassembled WGS sequence"/>
</dbReference>
<dbReference type="InterPro" id="IPR006342">
    <property type="entry name" value="FkbM_mtfrase"/>
</dbReference>
<name>A0A9P1ISF6_9PELO</name>
<feature type="domain" description="Methyltransferase FkbM" evidence="1">
    <location>
        <begin position="99"/>
        <end position="280"/>
    </location>
</feature>
<keyword evidence="3" id="KW-1185">Reference proteome</keyword>
<dbReference type="PANTHER" id="PTHR22989">
    <property type="entry name" value="UNCHARACTERIZED DUF13 C.ELEGANS"/>
    <property type="match status" value="1"/>
</dbReference>
<evidence type="ECO:0000313" key="2">
    <source>
        <dbReference type="EMBL" id="CAI5450450.1"/>
    </source>
</evidence>
<sequence>MISIVIFSGESYIRVWREDFGYDGPKNELDDLEKRIDSKKMKVINKAIQTMINATEKCDFSNETETGKRIARSVLSGFKNCVVPIFNSFESDYLKFFDNWVNSSRKCDYIDEYKQLNVHGIANNEEIKWLIYPKCREENTHVTLGVGRNIHAERKLKKHQPDTKFYAVDPMIKENYDLVTNQLNGSFFAFALANETKPQTFFVLLDDGKKRRFYAPRRVPTLDVAFFFEKILILKRIDTMFIDIEGGENYFLDYFKKGGRFDQIGLTICQFNFEFHNGRGASHEDKIHELFRQTIQDERYIFMRASHHTRGFWKIYFLNIENKECVKKFIG</sequence>
<dbReference type="EMBL" id="CANHGI010000005">
    <property type="protein sequence ID" value="CAI5450450.1"/>
    <property type="molecule type" value="Genomic_DNA"/>
</dbReference>
<dbReference type="Pfam" id="PF05050">
    <property type="entry name" value="Methyltransf_21"/>
    <property type="match status" value="1"/>
</dbReference>
<dbReference type="PANTHER" id="PTHR22989:SF21">
    <property type="entry name" value="METHYLTRANSFERASE FKBM DOMAIN-CONTAINING PROTEIN"/>
    <property type="match status" value="1"/>
</dbReference>
<dbReference type="AlphaFoldDB" id="A0A9P1ISF6"/>
<accession>A0A9P1ISF6</accession>
<protein>
    <recommendedName>
        <fullName evidence="1">Methyltransferase FkbM domain-containing protein</fullName>
    </recommendedName>
</protein>
<organism evidence="2 3">
    <name type="scientific">Caenorhabditis angaria</name>
    <dbReference type="NCBI Taxonomy" id="860376"/>
    <lineage>
        <taxon>Eukaryota</taxon>
        <taxon>Metazoa</taxon>
        <taxon>Ecdysozoa</taxon>
        <taxon>Nematoda</taxon>
        <taxon>Chromadorea</taxon>
        <taxon>Rhabditida</taxon>
        <taxon>Rhabditina</taxon>
        <taxon>Rhabditomorpha</taxon>
        <taxon>Rhabditoidea</taxon>
        <taxon>Rhabditidae</taxon>
        <taxon>Peloderinae</taxon>
        <taxon>Caenorhabditis</taxon>
    </lineage>
</organism>
<gene>
    <name evidence="2" type="ORF">CAMP_LOCUS13087</name>
</gene>
<evidence type="ECO:0000259" key="1">
    <source>
        <dbReference type="Pfam" id="PF05050"/>
    </source>
</evidence>
<reference evidence="2" key="1">
    <citation type="submission" date="2022-11" db="EMBL/GenBank/DDBJ databases">
        <authorList>
            <person name="Kikuchi T."/>
        </authorList>
    </citation>
    <scope>NUCLEOTIDE SEQUENCE</scope>
    <source>
        <strain evidence="2">PS1010</strain>
    </source>
</reference>
<comment type="caution">
    <text evidence="2">The sequence shown here is derived from an EMBL/GenBank/DDBJ whole genome shotgun (WGS) entry which is preliminary data.</text>
</comment>